<keyword evidence="11" id="KW-1185">Reference proteome</keyword>
<evidence type="ECO:0000313" key="10">
    <source>
        <dbReference type="EMBL" id="UOA17067.1"/>
    </source>
</evidence>
<dbReference type="PANTHER" id="PTHR33362">
    <property type="entry name" value="SIALIC ACID TRAP TRANSPORTER PERMEASE PROTEIN SIAT-RELATED"/>
    <property type="match status" value="1"/>
</dbReference>
<keyword evidence="7" id="KW-0813">Transport</keyword>
<dbReference type="Pfam" id="PF06808">
    <property type="entry name" value="DctM"/>
    <property type="match status" value="1"/>
</dbReference>
<feature type="transmembrane region" description="Helical" evidence="8">
    <location>
        <begin position="435"/>
        <end position="461"/>
    </location>
</feature>
<dbReference type="RefSeq" id="WP_243263828.1">
    <property type="nucleotide sequence ID" value="NZ_CP085147.1"/>
</dbReference>
<dbReference type="EMBL" id="CP085147">
    <property type="protein sequence ID" value="UOA17067.1"/>
    <property type="molecule type" value="Genomic_DNA"/>
</dbReference>
<keyword evidence="4 8" id="KW-0812">Transmembrane</keyword>
<keyword evidence="6 8" id="KW-0472">Membrane</keyword>
<feature type="transmembrane region" description="Helical" evidence="8">
    <location>
        <begin position="294"/>
        <end position="316"/>
    </location>
</feature>
<comment type="subcellular location">
    <subcellularLocation>
        <location evidence="1 7">Cell inner membrane</location>
        <topology evidence="1 7">Multi-pass membrane protein</topology>
    </subcellularLocation>
</comment>
<evidence type="ECO:0000256" key="4">
    <source>
        <dbReference type="ARBA" id="ARBA00022692"/>
    </source>
</evidence>
<dbReference type="InterPro" id="IPR004681">
    <property type="entry name" value="TRAP_DctM"/>
</dbReference>
<feature type="transmembrane region" description="Helical" evidence="8">
    <location>
        <begin position="155"/>
        <end position="179"/>
    </location>
</feature>
<keyword evidence="2" id="KW-1003">Cell membrane</keyword>
<keyword evidence="10" id="KW-0614">Plasmid</keyword>
<dbReference type="PANTHER" id="PTHR33362:SF7">
    <property type="entry name" value="SLL1103 PROTEIN"/>
    <property type="match status" value="1"/>
</dbReference>
<keyword evidence="5 8" id="KW-1133">Transmembrane helix</keyword>
<evidence type="ECO:0000256" key="7">
    <source>
        <dbReference type="RuleBase" id="RU369079"/>
    </source>
</evidence>
<evidence type="ECO:0000256" key="5">
    <source>
        <dbReference type="ARBA" id="ARBA00022989"/>
    </source>
</evidence>
<reference evidence="11" key="1">
    <citation type="journal article" date="2022" name="Microorganisms">
        <title>Beyond the ABCs#Discovery of Three New Plasmid Types in Rhodobacterales (RepQ, RepY, RepW).</title>
        <authorList>
            <person name="Freese H.M."/>
            <person name="Ringel V."/>
            <person name="Overmann J."/>
            <person name="Petersen J."/>
        </authorList>
    </citation>
    <scope>NUCLEOTIDE SEQUENCE [LARGE SCALE GENOMIC DNA]</scope>
    <source>
        <strain evidence="11">DSM 109990</strain>
        <plasmid evidence="11">pDSM109990_c</plasmid>
    </source>
</reference>
<evidence type="ECO:0000313" key="11">
    <source>
        <dbReference type="Proteomes" id="UP000831019"/>
    </source>
</evidence>
<name>A0ABY3ZRF8_9RHOB</name>
<accession>A0ABY3ZRF8</accession>
<feature type="transmembrane region" description="Helical" evidence="8">
    <location>
        <begin position="199"/>
        <end position="220"/>
    </location>
</feature>
<geneLocation type="plasmid" evidence="10 11">
    <name>pDSM109990_c</name>
</geneLocation>
<feature type="transmembrane region" description="Helical" evidence="8">
    <location>
        <begin position="12"/>
        <end position="45"/>
    </location>
</feature>
<proteinExistence type="predicted"/>
<protein>
    <submittedName>
        <fullName evidence="10">C4-dicarboxylate TRAP transporter large permease protein DctM</fullName>
    </submittedName>
</protein>
<feature type="transmembrane region" description="Helical" evidence="8">
    <location>
        <begin position="263"/>
        <end position="282"/>
    </location>
</feature>
<dbReference type="InterPro" id="IPR010656">
    <property type="entry name" value="DctM"/>
</dbReference>
<keyword evidence="3 7" id="KW-0997">Cell inner membrane</keyword>
<comment type="function">
    <text evidence="7">Part of the tripartite ATP-independent periplasmic (TRAP) transport system.</text>
</comment>
<feature type="transmembrane region" description="Helical" evidence="8">
    <location>
        <begin position="356"/>
        <end position="375"/>
    </location>
</feature>
<evidence type="ECO:0000256" key="6">
    <source>
        <dbReference type="ARBA" id="ARBA00023136"/>
    </source>
</evidence>
<sequence>MLELIAHNLAPLMFFVVMGLLLLGYPVAFTLAAGGLLFFAIGVLFDTLTPDIISLSWPMLKAQPDRIFGIISNDTLLAVPFFTLMGALFEKTGIAEDLLAAVAQLFGPLRGGLCFAVILVGTIMGATTGVVSASVMTMGLIALPIMMRSGYDHRIAAGTVTSAGTLSQIVPPSLVLIVMADQIGKPVGEMYHAALVPSALMIGLYAIFIVGVAIFFPRAMPAMTDVKVRRQDYLSIAGLILLGLLVGYMTYQSSGFFGTDAGRMMFAVAIGSLALMLAAVFSGSFCTDLARQTVFAIVPTLGLIFLVLGTIFLGIATPTESGSMGAVGAMILALARGRLGGGALTDALRRTAQLTIFVYFILIGARLFSLAFYGLDGDRWLHGLLTMLPGERMGFIVFSMLLIFVLGCFLDFFEIAFIVVPLLLPTAVALDVDLLWFGILISINLQTSFLTAPFGFALFYLRSVAPIPARGREGISTGDIYLGPLPFIAMNTAVIALLLFYPNLISSEKPDAVATGEIVITPNVSAPAGGSAVKSLNHLFQ</sequence>
<evidence type="ECO:0000256" key="2">
    <source>
        <dbReference type="ARBA" id="ARBA00022475"/>
    </source>
</evidence>
<feature type="transmembrane region" description="Helical" evidence="8">
    <location>
        <begin position="232"/>
        <end position="251"/>
    </location>
</feature>
<organism evidence="10 11">
    <name type="scientific">Sulfitobacter dubius</name>
    <dbReference type="NCBI Taxonomy" id="218673"/>
    <lineage>
        <taxon>Bacteria</taxon>
        <taxon>Pseudomonadati</taxon>
        <taxon>Pseudomonadota</taxon>
        <taxon>Alphaproteobacteria</taxon>
        <taxon>Rhodobacterales</taxon>
        <taxon>Roseobacteraceae</taxon>
        <taxon>Sulfitobacter</taxon>
    </lineage>
</organism>
<gene>
    <name evidence="10" type="primary">dctM_19</name>
    <name evidence="10" type="ORF">DSM109990_03966</name>
</gene>
<feature type="domain" description="TRAP C4-dicarboxylate transport system permease DctM subunit" evidence="9">
    <location>
        <begin position="15"/>
        <end position="504"/>
    </location>
</feature>
<evidence type="ECO:0000256" key="1">
    <source>
        <dbReference type="ARBA" id="ARBA00004429"/>
    </source>
</evidence>
<feature type="transmembrane region" description="Helical" evidence="8">
    <location>
        <begin position="115"/>
        <end position="143"/>
    </location>
</feature>
<feature type="transmembrane region" description="Helical" evidence="8">
    <location>
        <begin position="66"/>
        <end position="89"/>
    </location>
</feature>
<evidence type="ECO:0000256" key="8">
    <source>
        <dbReference type="SAM" id="Phobius"/>
    </source>
</evidence>
<feature type="transmembrane region" description="Helical" evidence="8">
    <location>
        <begin position="395"/>
        <end position="423"/>
    </location>
</feature>
<dbReference type="Proteomes" id="UP000831019">
    <property type="component" value="Plasmid pDSM109990_c"/>
</dbReference>
<evidence type="ECO:0000259" key="9">
    <source>
        <dbReference type="Pfam" id="PF06808"/>
    </source>
</evidence>
<evidence type="ECO:0000256" key="3">
    <source>
        <dbReference type="ARBA" id="ARBA00022519"/>
    </source>
</evidence>
<feature type="transmembrane region" description="Helical" evidence="8">
    <location>
        <begin position="481"/>
        <end position="501"/>
    </location>
</feature>